<feature type="compositionally biased region" description="Basic and acidic residues" evidence="1">
    <location>
        <begin position="72"/>
        <end position="82"/>
    </location>
</feature>
<protein>
    <submittedName>
        <fullName evidence="2">22907_t:CDS:1</fullName>
    </submittedName>
</protein>
<sequence>MPTLKHNPNLNPQPAPNSHHRNDEIGMTTRIIPQLRNVNLCDLNDLAEEDAFVTPSAQHQLYSTQRPCRNLQKSESKTEERLQVTVPDTDAPEVPSMDMLPPRVPEVVFARPRHKRAPSIIEQLEPYNVAHDS</sequence>
<feature type="compositionally biased region" description="Polar residues" evidence="1">
    <location>
        <begin position="1"/>
        <end position="12"/>
    </location>
</feature>
<dbReference type="Proteomes" id="UP000789901">
    <property type="component" value="Unassembled WGS sequence"/>
</dbReference>
<gene>
    <name evidence="2" type="ORF">GMARGA_LOCUS1054</name>
</gene>
<evidence type="ECO:0000313" key="2">
    <source>
        <dbReference type="EMBL" id="CAG8477112.1"/>
    </source>
</evidence>
<feature type="region of interest" description="Disordered" evidence="1">
    <location>
        <begin position="1"/>
        <end position="23"/>
    </location>
</feature>
<accession>A0ABM8VY95</accession>
<organism evidence="2 3">
    <name type="scientific">Gigaspora margarita</name>
    <dbReference type="NCBI Taxonomy" id="4874"/>
    <lineage>
        <taxon>Eukaryota</taxon>
        <taxon>Fungi</taxon>
        <taxon>Fungi incertae sedis</taxon>
        <taxon>Mucoromycota</taxon>
        <taxon>Glomeromycotina</taxon>
        <taxon>Glomeromycetes</taxon>
        <taxon>Diversisporales</taxon>
        <taxon>Gigasporaceae</taxon>
        <taxon>Gigaspora</taxon>
    </lineage>
</organism>
<proteinExistence type="predicted"/>
<feature type="region of interest" description="Disordered" evidence="1">
    <location>
        <begin position="63"/>
        <end position="100"/>
    </location>
</feature>
<dbReference type="EMBL" id="CAJVQB010000240">
    <property type="protein sequence ID" value="CAG8477112.1"/>
    <property type="molecule type" value="Genomic_DNA"/>
</dbReference>
<keyword evidence="3" id="KW-1185">Reference proteome</keyword>
<name>A0ABM8VY95_GIGMA</name>
<reference evidence="2 3" key="1">
    <citation type="submission" date="2021-06" db="EMBL/GenBank/DDBJ databases">
        <authorList>
            <person name="Kallberg Y."/>
            <person name="Tangrot J."/>
            <person name="Rosling A."/>
        </authorList>
    </citation>
    <scope>NUCLEOTIDE SEQUENCE [LARGE SCALE GENOMIC DNA]</scope>
    <source>
        <strain evidence="2 3">120-4 pot B 10/14</strain>
    </source>
</reference>
<evidence type="ECO:0000256" key="1">
    <source>
        <dbReference type="SAM" id="MobiDB-lite"/>
    </source>
</evidence>
<comment type="caution">
    <text evidence="2">The sequence shown here is derived from an EMBL/GenBank/DDBJ whole genome shotgun (WGS) entry which is preliminary data.</text>
</comment>
<evidence type="ECO:0000313" key="3">
    <source>
        <dbReference type="Proteomes" id="UP000789901"/>
    </source>
</evidence>